<comment type="caution">
    <text evidence="8">The sequence shown here is derived from an EMBL/GenBank/DDBJ whole genome shotgun (WGS) entry which is preliminary data.</text>
</comment>
<dbReference type="GO" id="GO:0003677">
    <property type="term" value="F:DNA binding"/>
    <property type="evidence" value="ECO:0007669"/>
    <property type="project" value="UniProtKB-KW"/>
</dbReference>
<dbReference type="Proteomes" id="UP000034112">
    <property type="component" value="Unassembled WGS sequence"/>
</dbReference>
<evidence type="ECO:0000256" key="6">
    <source>
        <dbReference type="ARBA" id="ARBA00038447"/>
    </source>
</evidence>
<evidence type="ECO:0000313" key="9">
    <source>
        <dbReference type="Proteomes" id="UP000034112"/>
    </source>
</evidence>
<dbReference type="GO" id="GO:0007064">
    <property type="term" value="P:mitotic sister chromatid cohesion"/>
    <property type="evidence" value="ECO:0007669"/>
    <property type="project" value="InterPro"/>
</dbReference>
<evidence type="ECO:0000256" key="3">
    <source>
        <dbReference type="ARBA" id="ARBA00023125"/>
    </source>
</evidence>
<evidence type="ECO:0000313" key="8">
    <source>
        <dbReference type="EMBL" id="KKP05519.1"/>
    </source>
</evidence>
<dbReference type="GO" id="GO:0031390">
    <property type="term" value="C:Ctf18 RFC-like complex"/>
    <property type="evidence" value="ECO:0007669"/>
    <property type="project" value="InterPro"/>
</dbReference>
<protein>
    <recommendedName>
        <fullName evidence="10">Chromosome transmission fidelity protein 8</fullName>
    </recommendedName>
</protein>
<comment type="similarity">
    <text evidence="6">Belongs to the CTF8 family.</text>
</comment>
<evidence type="ECO:0000256" key="1">
    <source>
        <dbReference type="ARBA" id="ARBA00004123"/>
    </source>
</evidence>
<dbReference type="PANTHER" id="PTHR28605:SF1">
    <property type="entry name" value="CHROMOSOME TRANSMISSION FIDELITY FACTOR 8"/>
    <property type="match status" value="1"/>
</dbReference>
<evidence type="ECO:0000256" key="5">
    <source>
        <dbReference type="ARBA" id="ARBA00023306"/>
    </source>
</evidence>
<dbReference type="OMA" id="YLYVGKH"/>
<keyword evidence="5" id="KW-0131">Cell cycle</keyword>
<reference evidence="9" key="1">
    <citation type="journal article" date="2015" name="Genome Announc.">
        <title>Draft whole-genome sequence of the biocontrol agent Trichoderma harzianum T6776.</title>
        <authorList>
            <person name="Baroncelli R."/>
            <person name="Piaggeschi G."/>
            <person name="Fiorini L."/>
            <person name="Bertolini E."/>
            <person name="Zapparata A."/>
            <person name="Pe M.E."/>
            <person name="Sarrocco S."/>
            <person name="Vannacci G."/>
        </authorList>
    </citation>
    <scope>NUCLEOTIDE SEQUENCE [LARGE SCALE GENOMIC DNA]</scope>
    <source>
        <strain evidence="9">T6776</strain>
    </source>
</reference>
<dbReference type="InterPro" id="IPR018607">
    <property type="entry name" value="Ctf8"/>
</dbReference>
<organism evidence="8 9">
    <name type="scientific">Trichoderma harzianum</name>
    <name type="common">Hypocrea lixii</name>
    <dbReference type="NCBI Taxonomy" id="5544"/>
    <lineage>
        <taxon>Eukaryota</taxon>
        <taxon>Fungi</taxon>
        <taxon>Dikarya</taxon>
        <taxon>Ascomycota</taxon>
        <taxon>Pezizomycotina</taxon>
        <taxon>Sordariomycetes</taxon>
        <taxon>Hypocreomycetidae</taxon>
        <taxon>Hypocreales</taxon>
        <taxon>Hypocreaceae</taxon>
        <taxon>Trichoderma</taxon>
    </lineage>
</organism>
<dbReference type="OrthoDB" id="121932at2759"/>
<dbReference type="PANTHER" id="PTHR28605">
    <property type="entry name" value="CTF8, CHROMOSOME TRANSMISSION FIDELITY FACTOR 8 HOMOLOG (S. CEREVISIAE)"/>
    <property type="match status" value="1"/>
</dbReference>
<dbReference type="Pfam" id="PF09696">
    <property type="entry name" value="Ctf8"/>
    <property type="match status" value="1"/>
</dbReference>
<dbReference type="EMBL" id="JOKZ01000046">
    <property type="protein sequence ID" value="KKP05519.1"/>
    <property type="molecule type" value="Genomic_DNA"/>
</dbReference>
<accession>A0A0G0ALJ7</accession>
<proteinExistence type="inferred from homology"/>
<evidence type="ECO:0000256" key="2">
    <source>
        <dbReference type="ARBA" id="ARBA00022705"/>
    </source>
</evidence>
<dbReference type="AlphaFoldDB" id="A0A0G0ALJ7"/>
<comment type="subcellular location">
    <subcellularLocation>
        <location evidence="1">Nucleus</location>
    </subcellularLocation>
</comment>
<sequence length="152" mass="16769">MSSSTAKLYPPSKQASTTTTNPLPTLLQTPSGLAILELQGSINLPQDTEGETLKDVEFGRLEFPEYSPDAIGTAWMKRVHMYIGQHQRLTGEVKKLPKALAVVRKRQNRMLESSSGPYMEEGDNLEVVDIVKYKLMFANRPEPVGTAHAPAS</sequence>
<evidence type="ECO:0008006" key="10">
    <source>
        <dbReference type="Google" id="ProtNLM"/>
    </source>
</evidence>
<name>A0A0G0ALJ7_TRIHA</name>
<keyword evidence="4" id="KW-0539">Nucleus</keyword>
<keyword evidence="2" id="KW-0235">DNA replication</keyword>
<feature type="region of interest" description="Disordered" evidence="7">
    <location>
        <begin position="1"/>
        <end position="24"/>
    </location>
</feature>
<keyword evidence="3" id="KW-0238">DNA-binding</keyword>
<dbReference type="GO" id="GO:0006260">
    <property type="term" value="P:DNA replication"/>
    <property type="evidence" value="ECO:0007669"/>
    <property type="project" value="UniProtKB-KW"/>
</dbReference>
<evidence type="ECO:0000256" key="4">
    <source>
        <dbReference type="ARBA" id="ARBA00023242"/>
    </source>
</evidence>
<gene>
    <name evidence="8" type="ORF">THAR02_02336</name>
</gene>
<evidence type="ECO:0000256" key="7">
    <source>
        <dbReference type="SAM" id="MobiDB-lite"/>
    </source>
</evidence>